<dbReference type="GO" id="GO:0006388">
    <property type="term" value="P:tRNA splicing, via endonucleolytic cleavage and ligation"/>
    <property type="evidence" value="ECO:0007669"/>
    <property type="project" value="UniProtKB-UniRule"/>
</dbReference>
<dbReference type="InterPro" id="IPR042080">
    <property type="entry name" value="RNA_2'-PTrans_N"/>
</dbReference>
<comment type="similarity">
    <text evidence="1 5">Belongs to the KptA/TPT1 family.</text>
</comment>
<dbReference type="RefSeq" id="WP_077833049.1">
    <property type="nucleotide sequence ID" value="NZ_CP096983.1"/>
</dbReference>
<dbReference type="SUPFAM" id="SSF56399">
    <property type="entry name" value="ADP-ribosylation"/>
    <property type="match status" value="1"/>
</dbReference>
<dbReference type="EMBL" id="CP096983">
    <property type="protein sequence ID" value="URZ12357.1"/>
    <property type="molecule type" value="Genomic_DNA"/>
</dbReference>
<dbReference type="GO" id="GO:0003950">
    <property type="term" value="F:NAD+ poly-ADP-ribosyltransferase activity"/>
    <property type="evidence" value="ECO:0007669"/>
    <property type="project" value="InterPro"/>
</dbReference>
<dbReference type="InterPro" id="IPR042081">
    <property type="entry name" value="RNA_2'-PTrans_C"/>
</dbReference>
<dbReference type="Pfam" id="PF01885">
    <property type="entry name" value="PTS_2-RNA"/>
    <property type="match status" value="1"/>
</dbReference>
<dbReference type="Proteomes" id="UP000190951">
    <property type="component" value="Chromosome"/>
</dbReference>
<organism evidence="6 7">
    <name type="scientific">Clostridium felsineum</name>
    <dbReference type="NCBI Taxonomy" id="36839"/>
    <lineage>
        <taxon>Bacteria</taxon>
        <taxon>Bacillati</taxon>
        <taxon>Bacillota</taxon>
        <taxon>Clostridia</taxon>
        <taxon>Eubacteriales</taxon>
        <taxon>Clostridiaceae</taxon>
        <taxon>Clostridium</taxon>
    </lineage>
</organism>
<keyword evidence="7" id="KW-1185">Reference proteome</keyword>
<gene>
    <name evidence="5 6" type="primary">kptA</name>
    <name evidence="6" type="ORF">CROST_030790</name>
</gene>
<accession>A0A1S8MCH7</accession>
<sequence length="180" mass="21122">MDYKELSKEVAYALRHNPFKYGLELDDSGFVKKLDLLEALKKHSKWKKVKENDLKEMIKSSEKKRYEIIGDKIRALYGHSVSKKIKKEEKEPPRLLYHGTARRFVNSIKKEGLLPKERQYVHLSLDFETAMEVGKRHDDVPVILEIDSYCAWKAGVKFYIGNDNIWLADSIPSEYIEEMD</sequence>
<evidence type="ECO:0000256" key="3">
    <source>
        <dbReference type="ARBA" id="ARBA00023027"/>
    </source>
</evidence>
<dbReference type="GO" id="GO:0000215">
    <property type="term" value="F:tRNA 2'-phosphotransferase activity"/>
    <property type="evidence" value="ECO:0007669"/>
    <property type="project" value="TreeGrafter"/>
</dbReference>
<proteinExistence type="inferred from homology"/>
<dbReference type="KEGG" id="crw:CROST_030790"/>
<evidence type="ECO:0000256" key="4">
    <source>
        <dbReference type="ARBA" id="ARBA00025212"/>
    </source>
</evidence>
<dbReference type="InterPro" id="IPR022928">
    <property type="entry name" value="RNA_2'-PTrans_KptA"/>
</dbReference>
<evidence type="ECO:0000256" key="5">
    <source>
        <dbReference type="HAMAP-Rule" id="MF_00299"/>
    </source>
</evidence>
<dbReference type="EC" id="2.7.1.-" evidence="5"/>
<evidence type="ECO:0000313" key="7">
    <source>
        <dbReference type="Proteomes" id="UP000190951"/>
    </source>
</evidence>
<protein>
    <recommendedName>
        <fullName evidence="5">Probable RNA 2'-phosphotransferase</fullName>
        <ecNumber evidence="5">2.7.1.-</ecNumber>
    </recommendedName>
</protein>
<dbReference type="InterPro" id="IPR002745">
    <property type="entry name" value="Ptrans_KptA/Tpt1"/>
</dbReference>
<comment type="function">
    <text evidence="4 5">Removes the 2'-phosphate from RNA via an intermediate in which the phosphate is ADP-ribosylated by NAD followed by a presumed transesterification to release the RNA and generate ADP-ribose 1''-2''-cyclic phosphate (APPR&gt;P). May function as an ADP-ribosylase.</text>
</comment>
<keyword evidence="3 5" id="KW-0520">NAD</keyword>
<evidence type="ECO:0000256" key="2">
    <source>
        <dbReference type="ARBA" id="ARBA00022679"/>
    </source>
</evidence>
<reference evidence="6 7" key="1">
    <citation type="submission" date="2022-04" db="EMBL/GenBank/DDBJ databases">
        <title>Genome sequence of C. roseum typestrain.</title>
        <authorList>
            <person name="Poehlein A."/>
            <person name="Schoch T."/>
            <person name="Duerre P."/>
            <person name="Daniel R."/>
        </authorList>
    </citation>
    <scope>NUCLEOTIDE SEQUENCE [LARGE SCALE GENOMIC DNA]</scope>
    <source>
        <strain evidence="6 7">DSM 7320</strain>
    </source>
</reference>
<dbReference type="STRING" id="84029.CROST_12700"/>
<dbReference type="Gene3D" id="3.20.170.30">
    <property type="match status" value="1"/>
</dbReference>
<evidence type="ECO:0000256" key="1">
    <source>
        <dbReference type="ARBA" id="ARBA00009836"/>
    </source>
</evidence>
<dbReference type="HAMAP" id="MF_00299">
    <property type="entry name" value="KptA"/>
    <property type="match status" value="1"/>
</dbReference>
<dbReference type="Gene3D" id="1.10.10.970">
    <property type="entry name" value="RNA 2'-phosphotransferase, Tpt1/KptA family, N-terminal domain"/>
    <property type="match status" value="1"/>
</dbReference>
<dbReference type="PANTHER" id="PTHR12684">
    <property type="entry name" value="PUTATIVE PHOSPHOTRANSFERASE"/>
    <property type="match status" value="1"/>
</dbReference>
<name>A0A1S8MCH7_9CLOT</name>
<keyword evidence="2 5" id="KW-0808">Transferase</keyword>
<dbReference type="PANTHER" id="PTHR12684:SF2">
    <property type="entry name" value="TRNA 2'-PHOSPHOTRANSFERASE 1"/>
    <property type="match status" value="1"/>
</dbReference>
<evidence type="ECO:0000313" key="6">
    <source>
        <dbReference type="EMBL" id="URZ12357.1"/>
    </source>
</evidence>
<dbReference type="AlphaFoldDB" id="A0A1S8MCH7"/>